<feature type="non-terminal residue" evidence="2">
    <location>
        <position position="77"/>
    </location>
</feature>
<evidence type="ECO:0000256" key="1">
    <source>
        <dbReference type="SAM" id="MobiDB-lite"/>
    </source>
</evidence>
<organism evidence="2 3">
    <name type="scientific">Blomia tropicalis</name>
    <name type="common">Mite</name>
    <dbReference type="NCBI Taxonomy" id="40697"/>
    <lineage>
        <taxon>Eukaryota</taxon>
        <taxon>Metazoa</taxon>
        <taxon>Ecdysozoa</taxon>
        <taxon>Arthropoda</taxon>
        <taxon>Chelicerata</taxon>
        <taxon>Arachnida</taxon>
        <taxon>Acari</taxon>
        <taxon>Acariformes</taxon>
        <taxon>Sarcoptiformes</taxon>
        <taxon>Astigmata</taxon>
        <taxon>Glycyphagoidea</taxon>
        <taxon>Echimyopodidae</taxon>
        <taxon>Blomia</taxon>
    </lineage>
</organism>
<protein>
    <submittedName>
        <fullName evidence="2">Uncharacterized protein</fullName>
    </submittedName>
</protein>
<evidence type="ECO:0000313" key="2">
    <source>
        <dbReference type="EMBL" id="KAJ6218477.1"/>
    </source>
</evidence>
<sequence length="77" mass="9123">MNQTQHLFELIRNQTSSHEILDEEIEEEEYIDYGTDDDQTEIDSDFIEDDDQTEIDSDYIEDDDDQDDEQDAENVEA</sequence>
<evidence type="ECO:0000313" key="3">
    <source>
        <dbReference type="Proteomes" id="UP001142055"/>
    </source>
</evidence>
<proteinExistence type="predicted"/>
<dbReference type="AlphaFoldDB" id="A0A9Q0M6P1"/>
<dbReference type="Proteomes" id="UP001142055">
    <property type="component" value="Chromosome 3"/>
</dbReference>
<dbReference type="EMBL" id="JAPWDV010000003">
    <property type="protein sequence ID" value="KAJ6218477.1"/>
    <property type="molecule type" value="Genomic_DNA"/>
</dbReference>
<accession>A0A9Q0M6P1</accession>
<reference evidence="2" key="1">
    <citation type="submission" date="2022-12" db="EMBL/GenBank/DDBJ databases">
        <title>Genome assemblies of Blomia tropicalis.</title>
        <authorList>
            <person name="Cui Y."/>
        </authorList>
    </citation>
    <scope>NUCLEOTIDE SEQUENCE</scope>
    <source>
        <tissue evidence="2">Adult mites</tissue>
    </source>
</reference>
<gene>
    <name evidence="2" type="ORF">RDWZM_009634</name>
</gene>
<comment type="caution">
    <text evidence="2">The sequence shown here is derived from an EMBL/GenBank/DDBJ whole genome shotgun (WGS) entry which is preliminary data.</text>
</comment>
<keyword evidence="3" id="KW-1185">Reference proteome</keyword>
<feature type="region of interest" description="Disordered" evidence="1">
    <location>
        <begin position="28"/>
        <end position="77"/>
    </location>
</feature>
<name>A0A9Q0M6P1_BLOTA</name>